<gene>
    <name evidence="2" type="ORF">DERP_002204</name>
</gene>
<evidence type="ECO:0000313" key="3">
    <source>
        <dbReference type="Proteomes" id="UP000887458"/>
    </source>
</evidence>
<protein>
    <recommendedName>
        <fullName evidence="4">Transmembrane protein</fullName>
    </recommendedName>
</protein>
<dbReference type="EMBL" id="NJHN03000037">
    <property type="protein sequence ID" value="KAH9421914.1"/>
    <property type="molecule type" value="Genomic_DNA"/>
</dbReference>
<name>A0ABQ8JH43_DERPT</name>
<proteinExistence type="predicted"/>
<keyword evidence="1" id="KW-1133">Transmembrane helix</keyword>
<dbReference type="Proteomes" id="UP000887458">
    <property type="component" value="Unassembled WGS sequence"/>
</dbReference>
<sequence>MKTKDKRLENSSGYWPGQVPLSCCIIYIHIISYNILYLAAMFTQLNPMRCNHLYHYPVGTDLDNLGLILGDNKTTTTTKNDENET</sequence>
<keyword evidence="1" id="KW-0472">Membrane</keyword>
<comment type="caution">
    <text evidence="2">The sequence shown here is derived from an EMBL/GenBank/DDBJ whole genome shotgun (WGS) entry which is preliminary data.</text>
</comment>
<keyword evidence="3" id="KW-1185">Reference proteome</keyword>
<evidence type="ECO:0000256" key="1">
    <source>
        <dbReference type="SAM" id="Phobius"/>
    </source>
</evidence>
<reference evidence="2 3" key="2">
    <citation type="journal article" date="2022" name="Mol. Biol. Evol.">
        <title>Comparative Genomics Reveals Insights into the Divergent Evolution of Astigmatic Mites and Household Pest Adaptations.</title>
        <authorList>
            <person name="Xiong Q."/>
            <person name="Wan A.T."/>
            <person name="Liu X."/>
            <person name="Fung C.S."/>
            <person name="Xiao X."/>
            <person name="Malainual N."/>
            <person name="Hou J."/>
            <person name="Wang L."/>
            <person name="Wang M."/>
            <person name="Yang K.Y."/>
            <person name="Cui Y."/>
            <person name="Leung E.L."/>
            <person name="Nong W."/>
            <person name="Shin S.K."/>
            <person name="Au S.W."/>
            <person name="Jeong K.Y."/>
            <person name="Chew F.T."/>
            <person name="Hui J.H."/>
            <person name="Leung T.F."/>
            <person name="Tungtrongchitr A."/>
            <person name="Zhong N."/>
            <person name="Liu Z."/>
            <person name="Tsui S.K."/>
        </authorList>
    </citation>
    <scope>NUCLEOTIDE SEQUENCE [LARGE SCALE GENOMIC DNA]</scope>
    <source>
        <strain evidence="2">Derp</strain>
    </source>
</reference>
<feature type="transmembrane region" description="Helical" evidence="1">
    <location>
        <begin position="21"/>
        <end position="42"/>
    </location>
</feature>
<evidence type="ECO:0008006" key="4">
    <source>
        <dbReference type="Google" id="ProtNLM"/>
    </source>
</evidence>
<evidence type="ECO:0000313" key="2">
    <source>
        <dbReference type="EMBL" id="KAH9421914.1"/>
    </source>
</evidence>
<keyword evidence="1" id="KW-0812">Transmembrane</keyword>
<accession>A0ABQ8JH43</accession>
<reference evidence="2 3" key="1">
    <citation type="journal article" date="2018" name="J. Allergy Clin. Immunol.">
        <title>High-quality assembly of Dermatophagoides pteronyssinus genome and transcriptome reveals a wide range of novel allergens.</title>
        <authorList>
            <person name="Liu X.Y."/>
            <person name="Yang K.Y."/>
            <person name="Wang M.Q."/>
            <person name="Kwok J.S."/>
            <person name="Zeng X."/>
            <person name="Yang Z."/>
            <person name="Xiao X.J."/>
            <person name="Lau C.P."/>
            <person name="Li Y."/>
            <person name="Huang Z.M."/>
            <person name="Ba J.G."/>
            <person name="Yim A.K."/>
            <person name="Ouyang C.Y."/>
            <person name="Ngai S.M."/>
            <person name="Chan T.F."/>
            <person name="Leung E.L."/>
            <person name="Liu L."/>
            <person name="Liu Z.G."/>
            <person name="Tsui S.K."/>
        </authorList>
    </citation>
    <scope>NUCLEOTIDE SEQUENCE [LARGE SCALE GENOMIC DNA]</scope>
    <source>
        <strain evidence="2">Derp</strain>
    </source>
</reference>
<organism evidence="2 3">
    <name type="scientific">Dermatophagoides pteronyssinus</name>
    <name type="common">European house dust mite</name>
    <dbReference type="NCBI Taxonomy" id="6956"/>
    <lineage>
        <taxon>Eukaryota</taxon>
        <taxon>Metazoa</taxon>
        <taxon>Ecdysozoa</taxon>
        <taxon>Arthropoda</taxon>
        <taxon>Chelicerata</taxon>
        <taxon>Arachnida</taxon>
        <taxon>Acari</taxon>
        <taxon>Acariformes</taxon>
        <taxon>Sarcoptiformes</taxon>
        <taxon>Astigmata</taxon>
        <taxon>Psoroptidia</taxon>
        <taxon>Analgoidea</taxon>
        <taxon>Pyroglyphidae</taxon>
        <taxon>Dermatophagoidinae</taxon>
        <taxon>Dermatophagoides</taxon>
    </lineage>
</organism>